<dbReference type="GO" id="GO:0042910">
    <property type="term" value="F:xenobiotic transmembrane transporter activity"/>
    <property type="evidence" value="ECO:0007669"/>
    <property type="project" value="InterPro"/>
</dbReference>
<evidence type="ECO:0000256" key="4">
    <source>
        <dbReference type="ARBA" id="ARBA00022989"/>
    </source>
</evidence>
<keyword evidence="4 6" id="KW-1133">Transmembrane helix</keyword>
<sequence>MGKATARVNADGCMAGPTPGWHRRIVVLALPIVLANLSVPLLSAVDTAVAGHLPDQASLGGVALGGLFFNAMIWGLGFLRMATTGLVAQALGAGNAEEMRLVQLRALFLAILLGLAILMLRHPLIDGALDLLGGSAAVTEAARAYCDTRIWSAPAALANSVVLGYLLGTQRAKLGFGLQLLLNFFNMVLAIGLVYGLGLGVAGIGAATAMADGLGLVIGLGVLWRLRPHGLPPFEPSVLWARAPLVRLFGINRDIFLRTACLIGVTSLFARLGAGLGDTVLAGNAVLLNFQTFTSFGLDGFAYAAEALVGVAVGARDRSSLRAASRISMFWAVLSAAGFSLAYLAAGPMVIDGLTNQAVVRAIARDYLPWAIVLPVVSVWGFQFDGIFIGATRARELRNGMVVSLAAFLAAAFALMPIAGNHGLWGAYALFMAVRGICLAWFYPRIGAEWGDRPPQPAFVE</sequence>
<feature type="transmembrane region" description="Helical" evidence="6">
    <location>
        <begin position="106"/>
        <end position="125"/>
    </location>
</feature>
<evidence type="ECO:0000256" key="2">
    <source>
        <dbReference type="ARBA" id="ARBA00010199"/>
    </source>
</evidence>
<dbReference type="PANTHER" id="PTHR42893">
    <property type="entry name" value="PROTEIN DETOXIFICATION 44, CHLOROPLASTIC-RELATED"/>
    <property type="match status" value="1"/>
</dbReference>
<evidence type="ECO:0000313" key="8">
    <source>
        <dbReference type="Proteomes" id="UP000646365"/>
    </source>
</evidence>
<feature type="transmembrane region" description="Helical" evidence="6">
    <location>
        <begin position="367"/>
        <end position="389"/>
    </location>
</feature>
<feature type="transmembrane region" description="Helical" evidence="6">
    <location>
        <begin position="255"/>
        <end position="276"/>
    </location>
</feature>
<keyword evidence="8" id="KW-1185">Reference proteome</keyword>
<evidence type="ECO:0000256" key="1">
    <source>
        <dbReference type="ARBA" id="ARBA00004141"/>
    </source>
</evidence>
<feature type="transmembrane region" description="Helical" evidence="6">
    <location>
        <begin position="204"/>
        <end position="224"/>
    </location>
</feature>
<keyword evidence="5 6" id="KW-0472">Membrane</keyword>
<comment type="caution">
    <text evidence="7">The sequence shown here is derived from an EMBL/GenBank/DDBJ whole genome shotgun (WGS) entry which is preliminary data.</text>
</comment>
<comment type="similarity">
    <text evidence="2">Belongs to the multi antimicrobial extrusion (MATE) (TC 2.A.66.1) family.</text>
</comment>
<dbReference type="InterPro" id="IPR002528">
    <property type="entry name" value="MATE_fam"/>
</dbReference>
<evidence type="ECO:0000256" key="3">
    <source>
        <dbReference type="ARBA" id="ARBA00022692"/>
    </source>
</evidence>
<feature type="transmembrane region" description="Helical" evidence="6">
    <location>
        <begin position="296"/>
        <end position="315"/>
    </location>
</feature>
<gene>
    <name evidence="7" type="ORF">GCM10011611_51930</name>
</gene>
<name>A0A8J2YYL7_9PROT</name>
<reference evidence="7" key="2">
    <citation type="submission" date="2020-09" db="EMBL/GenBank/DDBJ databases">
        <authorList>
            <person name="Sun Q."/>
            <person name="Zhou Y."/>
        </authorList>
    </citation>
    <scope>NUCLEOTIDE SEQUENCE</scope>
    <source>
        <strain evidence="7">CGMCC 1.15725</strain>
    </source>
</reference>
<evidence type="ECO:0000256" key="5">
    <source>
        <dbReference type="ARBA" id="ARBA00023136"/>
    </source>
</evidence>
<dbReference type="EMBL" id="BMJQ01000016">
    <property type="protein sequence ID" value="GGF39181.1"/>
    <property type="molecule type" value="Genomic_DNA"/>
</dbReference>
<dbReference type="AlphaFoldDB" id="A0A8J2YYL7"/>
<dbReference type="NCBIfam" id="TIGR00797">
    <property type="entry name" value="matE"/>
    <property type="match status" value="1"/>
</dbReference>
<feature type="transmembrane region" description="Helical" evidence="6">
    <location>
        <begin position="401"/>
        <end position="419"/>
    </location>
</feature>
<feature type="transmembrane region" description="Helical" evidence="6">
    <location>
        <begin position="57"/>
        <end position="79"/>
    </location>
</feature>
<protein>
    <submittedName>
        <fullName evidence="7">MATE family efflux transporter</fullName>
    </submittedName>
</protein>
<feature type="transmembrane region" description="Helical" evidence="6">
    <location>
        <begin position="327"/>
        <end position="347"/>
    </location>
</feature>
<feature type="transmembrane region" description="Helical" evidence="6">
    <location>
        <begin position="150"/>
        <end position="168"/>
    </location>
</feature>
<dbReference type="Proteomes" id="UP000646365">
    <property type="component" value="Unassembled WGS sequence"/>
</dbReference>
<feature type="transmembrane region" description="Helical" evidence="6">
    <location>
        <begin position="25"/>
        <end position="45"/>
    </location>
</feature>
<reference evidence="7" key="1">
    <citation type="journal article" date="2014" name="Int. J. Syst. Evol. Microbiol.">
        <title>Complete genome sequence of Corynebacterium casei LMG S-19264T (=DSM 44701T), isolated from a smear-ripened cheese.</title>
        <authorList>
            <consortium name="US DOE Joint Genome Institute (JGI-PGF)"/>
            <person name="Walter F."/>
            <person name="Albersmeier A."/>
            <person name="Kalinowski J."/>
            <person name="Ruckert C."/>
        </authorList>
    </citation>
    <scope>NUCLEOTIDE SEQUENCE</scope>
    <source>
        <strain evidence="7">CGMCC 1.15725</strain>
    </source>
</reference>
<feature type="transmembrane region" description="Helical" evidence="6">
    <location>
        <begin position="180"/>
        <end position="198"/>
    </location>
</feature>
<accession>A0A8J2YYL7</accession>
<dbReference type="GO" id="GO:0015297">
    <property type="term" value="F:antiporter activity"/>
    <property type="evidence" value="ECO:0007669"/>
    <property type="project" value="InterPro"/>
</dbReference>
<keyword evidence="3 6" id="KW-0812">Transmembrane</keyword>
<dbReference type="CDD" id="cd13136">
    <property type="entry name" value="MATE_DinF_like"/>
    <property type="match status" value="1"/>
</dbReference>
<dbReference type="InterPro" id="IPR044644">
    <property type="entry name" value="DinF-like"/>
</dbReference>
<comment type="subcellular location">
    <subcellularLocation>
        <location evidence="1">Membrane</location>
        <topology evidence="1">Multi-pass membrane protein</topology>
    </subcellularLocation>
</comment>
<dbReference type="Pfam" id="PF01554">
    <property type="entry name" value="MatE"/>
    <property type="match status" value="2"/>
</dbReference>
<feature type="transmembrane region" description="Helical" evidence="6">
    <location>
        <begin position="425"/>
        <end position="443"/>
    </location>
</feature>
<proteinExistence type="inferred from homology"/>
<organism evidence="7 8">
    <name type="scientific">Aliidongia dinghuensis</name>
    <dbReference type="NCBI Taxonomy" id="1867774"/>
    <lineage>
        <taxon>Bacteria</taxon>
        <taxon>Pseudomonadati</taxon>
        <taxon>Pseudomonadota</taxon>
        <taxon>Alphaproteobacteria</taxon>
        <taxon>Rhodospirillales</taxon>
        <taxon>Dongiaceae</taxon>
        <taxon>Aliidongia</taxon>
    </lineage>
</organism>
<dbReference type="RefSeq" id="WP_229743960.1">
    <property type="nucleotide sequence ID" value="NZ_BMJQ01000016.1"/>
</dbReference>
<dbReference type="PANTHER" id="PTHR42893:SF46">
    <property type="entry name" value="PROTEIN DETOXIFICATION 44, CHLOROPLASTIC"/>
    <property type="match status" value="1"/>
</dbReference>
<dbReference type="GO" id="GO:0005886">
    <property type="term" value="C:plasma membrane"/>
    <property type="evidence" value="ECO:0007669"/>
    <property type="project" value="TreeGrafter"/>
</dbReference>
<evidence type="ECO:0000313" key="7">
    <source>
        <dbReference type="EMBL" id="GGF39181.1"/>
    </source>
</evidence>
<evidence type="ECO:0000256" key="6">
    <source>
        <dbReference type="SAM" id="Phobius"/>
    </source>
</evidence>